<organism evidence="3 4">
    <name type="scientific">Micromonospora polyrhachis</name>
    <dbReference type="NCBI Taxonomy" id="1282883"/>
    <lineage>
        <taxon>Bacteria</taxon>
        <taxon>Bacillati</taxon>
        <taxon>Actinomycetota</taxon>
        <taxon>Actinomycetes</taxon>
        <taxon>Micromonosporales</taxon>
        <taxon>Micromonosporaceae</taxon>
        <taxon>Micromonospora</taxon>
    </lineage>
</organism>
<dbReference type="AlphaFoldDB" id="A0A7W7SL34"/>
<proteinExistence type="predicted"/>
<keyword evidence="2" id="KW-1133">Transmembrane helix</keyword>
<sequence>MRNQRSPWREAPRTVASRPTSRAWTSRIPLVRFVTGHTRRFAAAEWLTLIGLVVAVCGLPLAIIGLSLQHQANRVAKEGPTLRPGLQLVGLSAYITDDLDGWSQDASEVTGPDEEPPTVPEQDFHGPKIDVTIGNLASGASLVTKVIVTFRESQQLQGCRAGGGPLSIGAYYDFVVPDEPPPTPYTLEKEVRYEVPANKHERIALTVGPRVAINPWIGLVEIELVHDGDQRLRFGPVAVVDTGDNQHIYPDDTGEWIISPPYEDEKPCHRENLALVTDVLETRDVTASKELVKLREALERLG</sequence>
<keyword evidence="2" id="KW-0472">Membrane</keyword>
<evidence type="ECO:0000313" key="4">
    <source>
        <dbReference type="Proteomes" id="UP000578819"/>
    </source>
</evidence>
<comment type="caution">
    <text evidence="3">The sequence shown here is derived from an EMBL/GenBank/DDBJ whole genome shotgun (WGS) entry which is preliminary data.</text>
</comment>
<keyword evidence="4" id="KW-1185">Reference proteome</keyword>
<dbReference type="RefSeq" id="WP_184532398.1">
    <property type="nucleotide sequence ID" value="NZ_JACHJW010000001.1"/>
</dbReference>
<evidence type="ECO:0000256" key="2">
    <source>
        <dbReference type="SAM" id="Phobius"/>
    </source>
</evidence>
<feature type="region of interest" description="Disordered" evidence="1">
    <location>
        <begin position="102"/>
        <end position="125"/>
    </location>
</feature>
<dbReference type="EMBL" id="JACHJW010000001">
    <property type="protein sequence ID" value="MBB4956770.1"/>
    <property type="molecule type" value="Genomic_DNA"/>
</dbReference>
<name>A0A7W7SL34_9ACTN</name>
<dbReference type="Proteomes" id="UP000578819">
    <property type="component" value="Unassembled WGS sequence"/>
</dbReference>
<evidence type="ECO:0000256" key="1">
    <source>
        <dbReference type="SAM" id="MobiDB-lite"/>
    </source>
</evidence>
<gene>
    <name evidence="3" type="ORF">FHR38_000503</name>
</gene>
<feature type="transmembrane region" description="Helical" evidence="2">
    <location>
        <begin position="46"/>
        <end position="68"/>
    </location>
</feature>
<protein>
    <submittedName>
        <fullName evidence="3">Uncharacterized protein</fullName>
    </submittedName>
</protein>
<accession>A0A7W7SL34</accession>
<keyword evidence="2" id="KW-0812">Transmembrane</keyword>
<reference evidence="3 4" key="1">
    <citation type="submission" date="2020-08" db="EMBL/GenBank/DDBJ databases">
        <title>Sequencing the genomes of 1000 actinobacteria strains.</title>
        <authorList>
            <person name="Klenk H.-P."/>
        </authorList>
    </citation>
    <scope>NUCLEOTIDE SEQUENCE [LARGE SCALE GENOMIC DNA]</scope>
    <source>
        <strain evidence="3 4">DSM 45886</strain>
    </source>
</reference>
<evidence type="ECO:0000313" key="3">
    <source>
        <dbReference type="EMBL" id="MBB4956770.1"/>
    </source>
</evidence>